<evidence type="ECO:0000256" key="1">
    <source>
        <dbReference type="ARBA" id="ARBA00022448"/>
    </source>
</evidence>
<name>A0AAD2FLU3_9STRA</name>
<evidence type="ECO:0008006" key="11">
    <source>
        <dbReference type="Google" id="ProtNLM"/>
    </source>
</evidence>
<evidence type="ECO:0000256" key="6">
    <source>
        <dbReference type="SAM" id="SignalP"/>
    </source>
</evidence>
<evidence type="ECO:0000313" key="9">
    <source>
        <dbReference type="EMBL" id="CAJ1942914.1"/>
    </source>
</evidence>
<dbReference type="Pfam" id="PF09409">
    <property type="entry name" value="PUB"/>
    <property type="match status" value="1"/>
</dbReference>
<evidence type="ECO:0000259" key="7">
    <source>
        <dbReference type="PROSITE" id="PS50030"/>
    </source>
</evidence>
<dbReference type="InterPro" id="IPR018997">
    <property type="entry name" value="PUB_domain"/>
</dbReference>
<evidence type="ECO:0000256" key="4">
    <source>
        <dbReference type="SAM" id="Coils"/>
    </source>
</evidence>
<evidence type="ECO:0000313" key="10">
    <source>
        <dbReference type="Proteomes" id="UP001295423"/>
    </source>
</evidence>
<dbReference type="InterPro" id="IPR015940">
    <property type="entry name" value="UBA"/>
</dbReference>
<dbReference type="Gene3D" id="3.40.30.10">
    <property type="entry name" value="Glutaredoxin"/>
    <property type="match status" value="1"/>
</dbReference>
<dbReference type="GO" id="GO:0005737">
    <property type="term" value="C:cytoplasm"/>
    <property type="evidence" value="ECO:0007669"/>
    <property type="project" value="TreeGrafter"/>
</dbReference>
<keyword evidence="3" id="KW-1015">Disulfide bond</keyword>
<dbReference type="PROSITE" id="PS00194">
    <property type="entry name" value="THIOREDOXIN_1"/>
    <property type="match status" value="1"/>
</dbReference>
<sequence length="731" mass="79650">MKSSSSLSILLLLAAANVAAGISRSPFGLAVPSFIPRGGESVTNEKTKEETLDEKVQSAMKKLGISAGDEDEMACKDGVCTIPNANVNTESASAVDPNQLAREVAEEMNVDPSLAMAAIGATSTFGTNNQRLYNGKAAREMIQQELDLIANIPEESEEAQQLISEGFDPFMSRRALAFAEKNMDDARAILLADKFDQEEEEAEEQKSKEAEDDEAAIRAQLRDEKKNNDVVEVKANFDPTTLPLNSTAAPAKPQAPEGMPKPAAKESVVFEATTAQLQELVLESPVPVLLDVYADWCGPCKALTPALSEMAVKSGGAFRLVKLNSDNEKPASAALEVKALPTVFGIRDGKIIHMFEGMPKSEEMMKNFMMGLFNAAPFQPAVTDKQTLKYEELTAKLIKTASSASFPFSARERLTERINTRLNELVESDSISDVEGAARLMRTLFNNIVLHPLDKKYRSVNLENKAVASKIGSSTICLSILKSVGFGKSGSGLIIGKDKKIVNLAPLMIARDAIDHWIQKNEREMVAAARRQKDLIDREKVQAELAAAAEQQEAEEEEEEEEVDSTICKLKVRLDGKKKVHEMDLSEDDPISKVADLLEIDQSQEFQITCVAKRLVLKSTDKAAMQKSLKEHKLMPAAAVVVKVGEGSTTDVSSLKERATKKALKKGSHSMHSIGIYAKDDNNKAELIDGGGGVWYEHDISDDEDEAAESAEDETGENAEKVDDGIEEKDE</sequence>
<feature type="chain" id="PRO_5042137464" description="Thioredoxin domain-containing protein" evidence="6">
    <location>
        <begin position="22"/>
        <end position="731"/>
    </location>
</feature>
<dbReference type="Proteomes" id="UP001295423">
    <property type="component" value="Unassembled WGS sequence"/>
</dbReference>
<feature type="coiled-coil region" evidence="4">
    <location>
        <begin position="192"/>
        <end position="227"/>
    </location>
</feature>
<dbReference type="EMBL" id="CAKOGP040001112">
    <property type="protein sequence ID" value="CAJ1942914.1"/>
    <property type="molecule type" value="Genomic_DNA"/>
</dbReference>
<dbReference type="CDD" id="cd02947">
    <property type="entry name" value="TRX_family"/>
    <property type="match status" value="1"/>
</dbReference>
<comment type="caution">
    <text evidence="9">The sequence shown here is derived from an EMBL/GenBank/DDBJ whole genome shotgun (WGS) entry which is preliminary data.</text>
</comment>
<feature type="signal peptide" evidence="6">
    <location>
        <begin position="1"/>
        <end position="21"/>
    </location>
</feature>
<feature type="coiled-coil region" evidence="4">
    <location>
        <begin position="538"/>
        <end position="569"/>
    </location>
</feature>
<feature type="compositionally biased region" description="Acidic residues" evidence="5">
    <location>
        <begin position="700"/>
        <end position="717"/>
    </location>
</feature>
<keyword evidence="4" id="KW-0175">Coiled coil</keyword>
<dbReference type="InterPro" id="IPR017937">
    <property type="entry name" value="Thioredoxin_CS"/>
</dbReference>
<dbReference type="Gene3D" id="1.20.58.2190">
    <property type="match status" value="1"/>
</dbReference>
<protein>
    <recommendedName>
        <fullName evidence="11">Thioredoxin domain-containing protein</fullName>
    </recommendedName>
</protein>
<dbReference type="PROSITE" id="PS51352">
    <property type="entry name" value="THIOREDOXIN_2"/>
    <property type="match status" value="1"/>
</dbReference>
<feature type="domain" description="Thioredoxin" evidence="8">
    <location>
        <begin position="255"/>
        <end position="374"/>
    </location>
</feature>
<evidence type="ECO:0000256" key="2">
    <source>
        <dbReference type="ARBA" id="ARBA00022982"/>
    </source>
</evidence>
<proteinExistence type="predicted"/>
<dbReference type="PANTHER" id="PTHR45663">
    <property type="entry name" value="GEO12009P1"/>
    <property type="match status" value="1"/>
</dbReference>
<evidence type="ECO:0000256" key="3">
    <source>
        <dbReference type="ARBA" id="ARBA00023157"/>
    </source>
</evidence>
<accession>A0AAD2FLU3</accession>
<dbReference type="SUPFAM" id="SSF52833">
    <property type="entry name" value="Thioredoxin-like"/>
    <property type="match status" value="1"/>
</dbReference>
<dbReference type="PROSITE" id="PS50030">
    <property type="entry name" value="UBA"/>
    <property type="match status" value="1"/>
</dbReference>
<dbReference type="AlphaFoldDB" id="A0AAD2FLU3"/>
<keyword evidence="6" id="KW-0732">Signal</keyword>
<dbReference type="InterPro" id="IPR013766">
    <property type="entry name" value="Thioredoxin_domain"/>
</dbReference>
<dbReference type="PANTHER" id="PTHR45663:SF11">
    <property type="entry name" value="GEO12009P1"/>
    <property type="match status" value="1"/>
</dbReference>
<dbReference type="SUPFAM" id="SSF143503">
    <property type="entry name" value="PUG domain-like"/>
    <property type="match status" value="1"/>
</dbReference>
<gene>
    <name evidence="9" type="ORF">CYCCA115_LOCUS8184</name>
</gene>
<feature type="domain" description="UBA" evidence="7">
    <location>
        <begin position="153"/>
        <end position="193"/>
    </location>
</feature>
<dbReference type="CDD" id="cd09212">
    <property type="entry name" value="PUB"/>
    <property type="match status" value="1"/>
</dbReference>
<dbReference type="Gene3D" id="3.10.20.90">
    <property type="entry name" value="Phosphatidylinositol 3-kinase Catalytic Subunit, Chain A, domain 1"/>
    <property type="match status" value="1"/>
</dbReference>
<evidence type="ECO:0000259" key="8">
    <source>
        <dbReference type="PROSITE" id="PS51352"/>
    </source>
</evidence>
<feature type="region of interest" description="Disordered" evidence="5">
    <location>
        <begin position="241"/>
        <end position="261"/>
    </location>
</feature>
<dbReference type="InterPro" id="IPR036249">
    <property type="entry name" value="Thioredoxin-like_sf"/>
</dbReference>
<dbReference type="GO" id="GO:0015035">
    <property type="term" value="F:protein-disulfide reductase activity"/>
    <property type="evidence" value="ECO:0007669"/>
    <property type="project" value="TreeGrafter"/>
</dbReference>
<keyword evidence="2" id="KW-0249">Electron transport</keyword>
<evidence type="ECO:0000256" key="5">
    <source>
        <dbReference type="SAM" id="MobiDB-lite"/>
    </source>
</evidence>
<feature type="region of interest" description="Disordered" evidence="5">
    <location>
        <begin position="688"/>
        <end position="731"/>
    </location>
</feature>
<organism evidence="9 10">
    <name type="scientific">Cylindrotheca closterium</name>
    <dbReference type="NCBI Taxonomy" id="2856"/>
    <lineage>
        <taxon>Eukaryota</taxon>
        <taxon>Sar</taxon>
        <taxon>Stramenopiles</taxon>
        <taxon>Ochrophyta</taxon>
        <taxon>Bacillariophyta</taxon>
        <taxon>Bacillariophyceae</taxon>
        <taxon>Bacillariophycidae</taxon>
        <taxon>Bacillariales</taxon>
        <taxon>Bacillariaceae</taxon>
        <taxon>Cylindrotheca</taxon>
    </lineage>
</organism>
<keyword evidence="1" id="KW-0813">Transport</keyword>
<keyword evidence="10" id="KW-1185">Reference proteome</keyword>
<dbReference type="Pfam" id="PF00085">
    <property type="entry name" value="Thioredoxin"/>
    <property type="match status" value="1"/>
</dbReference>
<reference evidence="9" key="1">
    <citation type="submission" date="2023-08" db="EMBL/GenBank/DDBJ databases">
        <authorList>
            <person name="Audoor S."/>
            <person name="Bilcke G."/>
        </authorList>
    </citation>
    <scope>NUCLEOTIDE SEQUENCE</scope>
</reference>
<dbReference type="InterPro" id="IPR036339">
    <property type="entry name" value="PUB-like_dom_sf"/>
</dbReference>